<accession>A0A0W0XLH7</accession>
<reference evidence="1 2" key="1">
    <citation type="submission" date="2015-11" db="EMBL/GenBank/DDBJ databases">
        <title>Genomic analysis of 38 Legionella species identifies large and diverse effector repertoires.</title>
        <authorList>
            <person name="Burstein D."/>
            <person name="Amaro F."/>
            <person name="Zusman T."/>
            <person name="Lifshitz Z."/>
            <person name="Cohen O."/>
            <person name="Gilbert J.A."/>
            <person name="Pupko T."/>
            <person name="Shuman H.A."/>
            <person name="Segal G."/>
        </authorList>
    </citation>
    <scope>NUCLEOTIDE SEQUENCE [LARGE SCALE GENOMIC DNA]</scope>
    <source>
        <strain evidence="1 2">CDC#1442-AUS-E</strain>
    </source>
</reference>
<evidence type="ECO:0008006" key="3">
    <source>
        <dbReference type="Google" id="ProtNLM"/>
    </source>
</evidence>
<dbReference type="AlphaFoldDB" id="A0A0W0XLH7"/>
<dbReference type="EMBL" id="LNYS01000025">
    <property type="protein sequence ID" value="KTD45200.1"/>
    <property type="molecule type" value="Genomic_DNA"/>
</dbReference>
<sequence>MCTIGSFNAKHGEYMIQFNPRTYFSISPDKTVRWTNNALCHPSGQGLQLAIDYYANKYQCNIEIPTIKHNDYLERLDEDTFFQHLNSCIKSMRKESEDMTSFRKAFILNADNTHAVPFLYIKEQGEEGLLYANSKGVVRAGWQIDAINENLDEENRIPVYGVYETRQADNHSCFMDALIFCKDATSKNNQGQYQLPHLLSELKRRATTQSDYVAVRLPDELLKTAQISSFVRRHKENNPSKIIHQHGNKPENLTEFRNRYSDRLAKINGKIKFNSANYLRKKGLSIAEKIEIQFYINQLQVKYKESFTSNDRNNLIQCCKAEFIRQARSKNKDIYNTVILFQRNFESSLNRDGLEMRVDQTHADSVPNKLSSKSHYFSFWKKERSTRNNEQIHKSASNSL</sequence>
<evidence type="ECO:0000313" key="1">
    <source>
        <dbReference type="EMBL" id="KTD45200.1"/>
    </source>
</evidence>
<protein>
    <recommendedName>
        <fullName evidence="3">Dot/Icm T4SS effector</fullName>
    </recommendedName>
</protein>
<comment type="caution">
    <text evidence="1">The sequence shown here is derived from an EMBL/GenBank/DDBJ whole genome shotgun (WGS) entry which is preliminary data.</text>
</comment>
<name>A0A0W0XLH7_9GAMM</name>
<organism evidence="1 2">
    <name type="scientific">Legionella quinlivanii</name>
    <dbReference type="NCBI Taxonomy" id="45073"/>
    <lineage>
        <taxon>Bacteria</taxon>
        <taxon>Pseudomonadati</taxon>
        <taxon>Pseudomonadota</taxon>
        <taxon>Gammaproteobacteria</taxon>
        <taxon>Legionellales</taxon>
        <taxon>Legionellaceae</taxon>
        <taxon>Legionella</taxon>
    </lineage>
</organism>
<evidence type="ECO:0000313" key="2">
    <source>
        <dbReference type="Proteomes" id="UP000054618"/>
    </source>
</evidence>
<proteinExistence type="predicted"/>
<dbReference type="STRING" id="45073.Lqui_2671"/>
<dbReference type="PATRIC" id="fig|45073.5.peg.2839"/>
<dbReference type="Proteomes" id="UP000054618">
    <property type="component" value="Unassembled WGS sequence"/>
</dbReference>
<keyword evidence="2" id="KW-1185">Reference proteome</keyword>
<gene>
    <name evidence="1" type="ORF">Lqui_2671</name>
</gene>